<sequence>MNKKGTSVNIYSEPFPNSGAMPGEGATKLLGLSLTPLEILLRETLQNSWDASIEQNSKPSFEINLRLLKENESIALKKFFFELPPIDSQERQVLEKFLNKKYQLILEICDSGTKGLGGPFSAAEAINTEEDYDFVNFVKNIGSHRDQRNGGGTYGFGKSSLFNMSKCKTILIDSLTSYKKRLQNRFIGYSLGTSYDAWEDHEKKRKRFTGRHWWGSKGNYPNDPKVVDPILDEEARIISKDLGLKVRNHEKDRGTSLVILDPNLDDLDENFSPELIPKIQKKINLRFQEILLWWAWPKFTLMSNNERPMSCYISVFGDKEEIPAPERLLPLSFLANALREARNKKNPIYLSRPRRKLGHIGTYVDESKGDLYSDSRFRNVLEKTLIPEKLGHFALLRPAELVVKYVTGSILDNNQPQWAGVFICSEEDDIERGFAKSEPPTHDDWKPSSSHDLSKDQKKLVGSAIRQINKEVRKLSGEESSDLELDLNSETDKNSIAWLMDDIGSSIIGRGIGGADGSKKPGKKKIKNKITTKLTKPTYFKTSFINEKIVAEFKMALSGKEGKNVQIDFKPWILTEEGKVESAPNGLKPKIIKLNSSNLYDVNEEQIQNQINQNGEGIFSLPFVLQKNQINIDVSVEIPDNVVITLIANLNNNL</sequence>
<dbReference type="Proteomes" id="UP000666562">
    <property type="component" value="Unassembled WGS sequence"/>
</dbReference>
<organism evidence="2 3">
    <name type="scientific">Prochlorococcus marinus str. XMU1401</name>
    <dbReference type="NCBI Taxonomy" id="2052594"/>
    <lineage>
        <taxon>Bacteria</taxon>
        <taxon>Bacillati</taxon>
        <taxon>Cyanobacteriota</taxon>
        <taxon>Cyanophyceae</taxon>
        <taxon>Synechococcales</taxon>
        <taxon>Prochlorococcaceae</taxon>
        <taxon>Prochlorococcus</taxon>
    </lineage>
</organism>
<dbReference type="EMBL" id="JAAORC010000002">
    <property type="protein sequence ID" value="MBO8223113.1"/>
    <property type="molecule type" value="Genomic_DNA"/>
</dbReference>
<name>A0A8I2BKZ9_PROMR</name>
<dbReference type="AlphaFoldDB" id="A0A8I2BKZ9"/>
<evidence type="ECO:0000313" key="2">
    <source>
        <dbReference type="EMBL" id="MBO8223113.1"/>
    </source>
</evidence>
<gene>
    <name evidence="2" type="ORF">HA142_06260</name>
</gene>
<feature type="region of interest" description="Disordered" evidence="1">
    <location>
        <begin position="433"/>
        <end position="456"/>
    </location>
</feature>
<evidence type="ECO:0000256" key="1">
    <source>
        <dbReference type="SAM" id="MobiDB-lite"/>
    </source>
</evidence>
<comment type="caution">
    <text evidence="2">The sequence shown here is derived from an EMBL/GenBank/DDBJ whole genome shotgun (WGS) entry which is preliminary data.</text>
</comment>
<dbReference type="RefSeq" id="WP_209044444.1">
    <property type="nucleotide sequence ID" value="NZ_JAAORC010000002.1"/>
</dbReference>
<protein>
    <submittedName>
        <fullName evidence="2">Uncharacterized protein</fullName>
    </submittedName>
</protein>
<proteinExistence type="predicted"/>
<feature type="compositionally biased region" description="Basic and acidic residues" evidence="1">
    <location>
        <begin position="433"/>
        <end position="446"/>
    </location>
</feature>
<accession>A0A8I2BKZ9</accession>
<reference evidence="2" key="1">
    <citation type="submission" date="2020-03" db="EMBL/GenBank/DDBJ databases">
        <title>Genome differentiation and subclade ecological adaptation of Prochlorococcus HLII clade in the global ocean.</title>
        <authorList>
            <person name="Yan W."/>
            <person name="Fen X."/>
            <person name="Zhang W."/>
        </authorList>
    </citation>
    <scope>NUCLEOTIDE SEQUENCE</scope>
    <source>
        <strain evidence="2">XMU1401</strain>
    </source>
</reference>
<evidence type="ECO:0000313" key="3">
    <source>
        <dbReference type="Proteomes" id="UP000666562"/>
    </source>
</evidence>